<proteinExistence type="predicted"/>
<evidence type="ECO:0000256" key="4">
    <source>
        <dbReference type="SAM" id="MobiDB-lite"/>
    </source>
</evidence>
<dbReference type="PANTHER" id="PTHR33402:SF16">
    <property type="entry name" value="VQ MOTIF-CONTAINING PROTEIN 13-RELATED"/>
    <property type="match status" value="1"/>
</dbReference>
<keyword evidence="3" id="KW-0539">Nucleus</keyword>
<accession>A0AAP0GP11</accession>
<keyword evidence="7" id="KW-1185">Reference proteome</keyword>
<gene>
    <name evidence="6" type="ORF">SSX86_027386</name>
</gene>
<evidence type="ECO:0000256" key="3">
    <source>
        <dbReference type="ARBA" id="ARBA00023242"/>
    </source>
</evidence>
<feature type="compositionally biased region" description="Low complexity" evidence="4">
    <location>
        <begin position="12"/>
        <end position="28"/>
    </location>
</feature>
<sequence>MEHCPASNSCYTTTATTHHPSTPSTPVTISDPNNPYPTTFVQADSTSFKKVVQMLTGSSETVKHASTGRPDPPARNPIPPMKTGPNKKPSKLYERRNSLKNFKISPLVPGFTNAGGFSGSPRNNSNAAEILSPSILDFPSLVLSPVTPLTSDPFNRSPLTDGSPSLDVGAEEKAIAEKGFYLHPSPATTPRREVEPQLLPLFPLTSPGSNSASS</sequence>
<feature type="region of interest" description="Disordered" evidence="4">
    <location>
        <begin position="151"/>
        <end position="170"/>
    </location>
</feature>
<comment type="subcellular location">
    <subcellularLocation>
        <location evidence="1">Nucleus</location>
    </subcellularLocation>
</comment>
<keyword evidence="2" id="KW-0597">Phosphoprotein</keyword>
<feature type="region of interest" description="Disordered" evidence="4">
    <location>
        <begin position="59"/>
        <end position="91"/>
    </location>
</feature>
<dbReference type="InterPro" id="IPR039611">
    <property type="entry name" value="VQ_4/11/13/19/31/33"/>
</dbReference>
<feature type="compositionally biased region" description="Polar residues" evidence="4">
    <location>
        <begin position="1"/>
        <end position="11"/>
    </location>
</feature>
<organism evidence="6 7">
    <name type="scientific">Deinandra increscens subsp. villosa</name>
    <dbReference type="NCBI Taxonomy" id="3103831"/>
    <lineage>
        <taxon>Eukaryota</taxon>
        <taxon>Viridiplantae</taxon>
        <taxon>Streptophyta</taxon>
        <taxon>Embryophyta</taxon>
        <taxon>Tracheophyta</taxon>
        <taxon>Spermatophyta</taxon>
        <taxon>Magnoliopsida</taxon>
        <taxon>eudicotyledons</taxon>
        <taxon>Gunneridae</taxon>
        <taxon>Pentapetalae</taxon>
        <taxon>asterids</taxon>
        <taxon>campanulids</taxon>
        <taxon>Asterales</taxon>
        <taxon>Asteraceae</taxon>
        <taxon>Asteroideae</taxon>
        <taxon>Heliantheae alliance</taxon>
        <taxon>Madieae</taxon>
        <taxon>Madiinae</taxon>
        <taxon>Deinandra</taxon>
    </lineage>
</organism>
<dbReference type="Proteomes" id="UP001408789">
    <property type="component" value="Unassembled WGS sequence"/>
</dbReference>
<evidence type="ECO:0000256" key="2">
    <source>
        <dbReference type="ARBA" id="ARBA00022553"/>
    </source>
</evidence>
<feature type="compositionally biased region" description="Polar residues" evidence="4">
    <location>
        <begin position="151"/>
        <end position="163"/>
    </location>
</feature>
<evidence type="ECO:0000313" key="7">
    <source>
        <dbReference type="Proteomes" id="UP001408789"/>
    </source>
</evidence>
<dbReference type="Pfam" id="PF05678">
    <property type="entry name" value="VQ"/>
    <property type="match status" value="1"/>
</dbReference>
<feature type="compositionally biased region" description="Pro residues" evidence="4">
    <location>
        <begin position="70"/>
        <end position="82"/>
    </location>
</feature>
<protein>
    <recommendedName>
        <fullName evidence="5">VQ domain-containing protein</fullName>
    </recommendedName>
</protein>
<dbReference type="InterPro" id="IPR008889">
    <property type="entry name" value="VQ"/>
</dbReference>
<dbReference type="AlphaFoldDB" id="A0AAP0GP11"/>
<feature type="region of interest" description="Disordered" evidence="4">
    <location>
        <begin position="1"/>
        <end position="33"/>
    </location>
</feature>
<reference evidence="6 7" key="1">
    <citation type="submission" date="2024-04" db="EMBL/GenBank/DDBJ databases">
        <title>The reference genome of an endangered Asteraceae, Deinandra increscens subsp. villosa, native to the Central Coast of California.</title>
        <authorList>
            <person name="Guilliams M."/>
            <person name="Hasenstab-Lehman K."/>
            <person name="Meyer R."/>
            <person name="Mcevoy S."/>
        </authorList>
    </citation>
    <scope>NUCLEOTIDE SEQUENCE [LARGE SCALE GENOMIC DNA]</scope>
    <source>
        <tissue evidence="6">Leaf</tissue>
    </source>
</reference>
<feature type="domain" description="VQ" evidence="5">
    <location>
        <begin position="35"/>
        <end position="61"/>
    </location>
</feature>
<evidence type="ECO:0000256" key="1">
    <source>
        <dbReference type="ARBA" id="ARBA00004123"/>
    </source>
</evidence>
<evidence type="ECO:0000313" key="6">
    <source>
        <dbReference type="EMBL" id="KAK9056296.1"/>
    </source>
</evidence>
<dbReference type="PANTHER" id="PTHR33402">
    <property type="entry name" value="VQ MOTIF-CONTAINING PROTEIN 11-LIKE"/>
    <property type="match status" value="1"/>
</dbReference>
<name>A0AAP0GP11_9ASTR</name>
<evidence type="ECO:0000259" key="5">
    <source>
        <dbReference type="Pfam" id="PF05678"/>
    </source>
</evidence>
<dbReference type="GO" id="GO:0005634">
    <property type="term" value="C:nucleus"/>
    <property type="evidence" value="ECO:0007669"/>
    <property type="project" value="UniProtKB-SubCell"/>
</dbReference>
<dbReference type="EMBL" id="JBCNJP010000025">
    <property type="protein sequence ID" value="KAK9056296.1"/>
    <property type="molecule type" value="Genomic_DNA"/>
</dbReference>
<comment type="caution">
    <text evidence="6">The sequence shown here is derived from an EMBL/GenBank/DDBJ whole genome shotgun (WGS) entry which is preliminary data.</text>
</comment>